<feature type="region of interest" description="Disordered" evidence="1">
    <location>
        <begin position="97"/>
        <end position="123"/>
    </location>
</feature>
<protein>
    <recommendedName>
        <fullName evidence="5">Secreted protein</fullName>
    </recommendedName>
</protein>
<keyword evidence="2" id="KW-0732">Signal</keyword>
<name>A0AAV7LIU9_PLEWA</name>
<gene>
    <name evidence="3" type="ORF">NDU88_004685</name>
</gene>
<reference evidence="3" key="1">
    <citation type="journal article" date="2022" name="bioRxiv">
        <title>Sequencing and chromosome-scale assembly of the giantPleurodeles waltlgenome.</title>
        <authorList>
            <person name="Brown T."/>
            <person name="Elewa A."/>
            <person name="Iarovenko S."/>
            <person name="Subramanian E."/>
            <person name="Araus A.J."/>
            <person name="Petzold A."/>
            <person name="Susuki M."/>
            <person name="Suzuki K.-i.T."/>
            <person name="Hayashi T."/>
            <person name="Toyoda A."/>
            <person name="Oliveira C."/>
            <person name="Osipova E."/>
            <person name="Leigh N.D."/>
            <person name="Simon A."/>
            <person name="Yun M.H."/>
        </authorList>
    </citation>
    <scope>NUCLEOTIDE SEQUENCE</scope>
    <source>
        <strain evidence="3">20211129_DDA</strain>
        <tissue evidence="3">Liver</tissue>
    </source>
</reference>
<comment type="caution">
    <text evidence="3">The sequence shown here is derived from an EMBL/GenBank/DDBJ whole genome shotgun (WGS) entry which is preliminary data.</text>
</comment>
<evidence type="ECO:0000313" key="4">
    <source>
        <dbReference type="Proteomes" id="UP001066276"/>
    </source>
</evidence>
<accession>A0AAV7LIU9</accession>
<sequence>MRRAGPLALVPSLAFFLFVLHLQKKKKTTTKKAWSCGCWGPWHGRPARARDTLADHSHPIKAGPLTSFFVHYPGSTNSVSEAAASKQPIGCDFGQGWGPGSLPLSDPHPHSPWHSAATISGAP</sequence>
<organism evidence="3 4">
    <name type="scientific">Pleurodeles waltl</name>
    <name type="common">Iberian ribbed newt</name>
    <dbReference type="NCBI Taxonomy" id="8319"/>
    <lineage>
        <taxon>Eukaryota</taxon>
        <taxon>Metazoa</taxon>
        <taxon>Chordata</taxon>
        <taxon>Craniata</taxon>
        <taxon>Vertebrata</taxon>
        <taxon>Euteleostomi</taxon>
        <taxon>Amphibia</taxon>
        <taxon>Batrachia</taxon>
        <taxon>Caudata</taxon>
        <taxon>Salamandroidea</taxon>
        <taxon>Salamandridae</taxon>
        <taxon>Pleurodelinae</taxon>
        <taxon>Pleurodeles</taxon>
    </lineage>
</organism>
<evidence type="ECO:0000256" key="2">
    <source>
        <dbReference type="SAM" id="SignalP"/>
    </source>
</evidence>
<dbReference type="Proteomes" id="UP001066276">
    <property type="component" value="Chromosome 11"/>
</dbReference>
<feature type="chain" id="PRO_5043372683" description="Secreted protein" evidence="2">
    <location>
        <begin position="22"/>
        <end position="123"/>
    </location>
</feature>
<dbReference type="AlphaFoldDB" id="A0AAV7LIU9"/>
<evidence type="ECO:0000256" key="1">
    <source>
        <dbReference type="SAM" id="MobiDB-lite"/>
    </source>
</evidence>
<proteinExistence type="predicted"/>
<feature type="signal peptide" evidence="2">
    <location>
        <begin position="1"/>
        <end position="21"/>
    </location>
</feature>
<dbReference type="EMBL" id="JANPWB010000015">
    <property type="protein sequence ID" value="KAJ1091566.1"/>
    <property type="molecule type" value="Genomic_DNA"/>
</dbReference>
<keyword evidence="4" id="KW-1185">Reference proteome</keyword>
<evidence type="ECO:0008006" key="5">
    <source>
        <dbReference type="Google" id="ProtNLM"/>
    </source>
</evidence>
<evidence type="ECO:0000313" key="3">
    <source>
        <dbReference type="EMBL" id="KAJ1091566.1"/>
    </source>
</evidence>